<dbReference type="GO" id="GO:0005524">
    <property type="term" value="F:ATP binding"/>
    <property type="evidence" value="ECO:0007669"/>
    <property type="project" value="UniProtKB-UniRule"/>
</dbReference>
<dbReference type="PROSITE" id="PS51192">
    <property type="entry name" value="HELICASE_ATP_BIND_1"/>
    <property type="match status" value="1"/>
</dbReference>
<evidence type="ECO:0000313" key="21">
    <source>
        <dbReference type="CGD" id="CAL0000171435"/>
    </source>
</evidence>
<keyword evidence="8" id="KW-0805">Transcription regulation</keyword>
<dbReference type="PANTHER" id="PTHR45685">
    <property type="entry name" value="HELICASE SRCAP-RELATED"/>
    <property type="match status" value="1"/>
</dbReference>
<comment type="similarity">
    <text evidence="2 15">Belongs to the SNF2/RAD54 helicase family.</text>
</comment>
<evidence type="ECO:0000256" key="9">
    <source>
        <dbReference type="ARBA" id="ARBA00023125"/>
    </source>
</evidence>
<reference evidence="22 23" key="1">
    <citation type="journal article" date="2009" name="Genome Res.">
        <title>Comparative genomics of the fungal pathogens Candida dubliniensis and Candida albicans.</title>
        <authorList>
            <person name="Jackson A.P."/>
            <person name="Gamble J.A."/>
            <person name="Yeomans T."/>
            <person name="Moran G.P."/>
            <person name="Saunders D."/>
            <person name="Harris D."/>
            <person name="Aslett M."/>
            <person name="Barrell J.F."/>
            <person name="Butler G."/>
            <person name="Citiulo F."/>
            <person name="Coleman D.C."/>
            <person name="de Groot P.W.J."/>
            <person name="Goodwin T.J."/>
            <person name="Quail M.A."/>
            <person name="McQuillan J."/>
            <person name="Munro C.A."/>
            <person name="Pain A."/>
            <person name="Poulter R.T."/>
            <person name="Rajandream M.A."/>
            <person name="Renauld H."/>
            <person name="Spiering M.J."/>
            <person name="Tivey A."/>
            <person name="Gow N.A.R."/>
            <person name="Barrell B."/>
            <person name="Sullivan D.J."/>
            <person name="Berriman M."/>
        </authorList>
    </citation>
    <scope>NUCLEOTIDE SEQUENCE [LARGE SCALE GENOMIC DNA]</scope>
    <source>
        <strain evidence="23">CD36 / ATCC MYA-646 / CBS 7987 / NCPF 3949 / NRRL Y-17841</strain>
    </source>
</reference>
<feature type="region of interest" description="Disordered" evidence="17">
    <location>
        <begin position="18"/>
        <end position="49"/>
    </location>
</feature>
<dbReference type="SUPFAM" id="SSF52540">
    <property type="entry name" value="P-loop containing nucleoside triphosphate hydrolases"/>
    <property type="match status" value="2"/>
</dbReference>
<evidence type="ECO:0000256" key="14">
    <source>
        <dbReference type="ARBA" id="ARBA00049360"/>
    </source>
</evidence>
<keyword evidence="6 15" id="KW-0378">Hydrolase</keyword>
<dbReference type="InterPro" id="IPR049730">
    <property type="entry name" value="SNF2/RAD54-like_C"/>
</dbReference>
<dbReference type="eggNOG" id="KOG0388">
    <property type="taxonomic scope" value="Eukaryota"/>
</dbReference>
<protein>
    <recommendedName>
        <fullName evidence="3 15">Chromatin-remodeling ATPase INO80</fullName>
        <ecNumber evidence="15">3.6.4.-</ecNumber>
    </recommendedName>
</protein>
<dbReference type="CGD" id="CAL0000171435">
    <property type="gene designation" value="Cd36_30090"/>
</dbReference>
<keyword evidence="16" id="KW-0175">Coiled coil</keyword>
<dbReference type="HOGENOM" id="CLU_000315_26_2_1"/>
<dbReference type="CDD" id="cd18793">
    <property type="entry name" value="SF2_C_SNF"/>
    <property type="match status" value="1"/>
</dbReference>
<keyword evidence="5 15" id="KW-0227">DNA damage</keyword>
<evidence type="ECO:0000256" key="8">
    <source>
        <dbReference type="ARBA" id="ARBA00023015"/>
    </source>
</evidence>
<evidence type="ECO:0000256" key="17">
    <source>
        <dbReference type="SAM" id="MobiDB-lite"/>
    </source>
</evidence>
<evidence type="ECO:0000259" key="19">
    <source>
        <dbReference type="PROSITE" id="PS51194"/>
    </source>
</evidence>
<evidence type="ECO:0000256" key="4">
    <source>
        <dbReference type="ARBA" id="ARBA00022741"/>
    </source>
</evidence>
<dbReference type="Proteomes" id="UP000002605">
    <property type="component" value="Chromosome R"/>
</dbReference>
<dbReference type="GO" id="GO:0006281">
    <property type="term" value="P:DNA repair"/>
    <property type="evidence" value="ECO:0007669"/>
    <property type="project" value="UniProtKB-UniRule"/>
</dbReference>
<comment type="function">
    <text evidence="15">ATPase component of the INO80 complex which remodels chromatin by shifting nucleosomes and is involved in DNA repair.</text>
</comment>
<comment type="catalytic activity">
    <reaction evidence="14 15">
        <text>ATP + H2O = ADP + phosphate + H(+)</text>
        <dbReference type="Rhea" id="RHEA:13065"/>
        <dbReference type="ChEBI" id="CHEBI:15377"/>
        <dbReference type="ChEBI" id="CHEBI:15378"/>
        <dbReference type="ChEBI" id="CHEBI:30616"/>
        <dbReference type="ChEBI" id="CHEBI:43474"/>
        <dbReference type="ChEBI" id="CHEBI:456216"/>
    </reaction>
</comment>
<keyword evidence="11" id="KW-0804">Transcription</keyword>
<dbReference type="GO" id="GO:0016887">
    <property type="term" value="F:ATP hydrolysis activity"/>
    <property type="evidence" value="ECO:0007669"/>
    <property type="project" value="TreeGrafter"/>
</dbReference>
<feature type="domain" description="Helicase C-terminal" evidence="19">
    <location>
        <begin position="1219"/>
        <end position="1366"/>
    </location>
</feature>
<evidence type="ECO:0000256" key="11">
    <source>
        <dbReference type="ARBA" id="ARBA00023163"/>
    </source>
</evidence>
<name>B9WLR7_CANDC</name>
<dbReference type="GO" id="GO:0004386">
    <property type="term" value="F:helicase activity"/>
    <property type="evidence" value="ECO:0007669"/>
    <property type="project" value="UniProtKB-KW"/>
</dbReference>
<sequence length="1366" mass="156316">MNISSMLSTDNNASLKELTTTDQQQHQQQLQMEQSSINGNGQTSSPSVNNVQENHISELHSSNQRPPSILPVGATLDHATTSTANHQPVNSSPLKHSVDENSNSTTVSSLQKDSNSIIASILPESYQFDNSYTPTIDQKYKSLFESNINVINQLDQYQQIGHHLKLLKFDEVKLNNYLINTGQFASNYIDRVVAEDISSRNNKISETNKNKELIAIDYSKPLHHNSTRGKEFKWGSTRKIHKVEHKSRRRKPAAAAAAATTDDSNKATTTNGTKDHSASVSAVTATNGSDTPDRRHHRQTSKPATPVLIKPKTESGHGSSEVQPRRSSRPKVKRKAFEDEIDTPEKHSSSTSQVKKSHESTGGDHKRAKIEDKQGEQKQEQEEEEEKSKSTALSEAAAAGMTAKEFKAFMRQYDNTYIAIWKDLSRKDGPKGSRSMQQATQGRLINLRKTAMLAAREAKRWQLKNTKNQKDLVTKARRAMREMFNFWKRNERLERDLKKKHEKELLDKAKKEEEEREAKRQSRKLNFLITQTELYSHFIGKKIKTDELEGTNTDGNLKSQNKDHLDKYADVDGSATHDINAVDFDNDDEEALHRMAAQNAQNALIEVQNKAKQFDNSEESFKNPDTNGEEMNFQNPTLLGDITIPQPNMLKCTLKEYQLKGLNWLANLYEQGINGILADEMGLGKTVQSISVLAYLAETYNMWGPFLVVTPASTLHNWQQEITKFVPEFKVLPYWGNAKDRKILRKFWDRKSLRYDKDSPFHVLVTSYQLIVADIAYFQKMKWQYMILDEAQAIKSSSSSRWKSLLNLTCRNRLLLTGTPIQNSMQELWALLHFIMPSIFDSHDEFSDWFAKDIESHAQSNTSLDEQQLRRLHMILKPFMLRRIKKNVQSELGDKVEIDVYCDLTTRQKKLYQQLRSQISMSDTDLLELESNSTSSDSSLANLVMQFRKVCNHPDLFERADVNSPFSFGKFAETGSFLRETNELDVNYSTENIVEYDLPRLIYDELLTPNYGKSTRDAIYSKFSIYNPENTNDLGWLKGINVSPNELKRCAQKDIFVRAIDMQNKSTETMKLERINYLYGSDYIPENKKLLITERTSDSFISNSSVFPDLVSVQEKVGQDMYLNKLEPAVTPIAAAPPITVNCSSMNFTNRMNNTLFDPIIRSSLIPLSLSTELKLMKDQVPLEQYPKSNMLPTPIFDYSNIRMPSMDRFIAESGKLAKLDELLVDLKQGGHRILIYFQMTRMMQIFEEYLAYKSYKYIRLDGSTTIESRREMVQAWQTNPEIFIFMLSTRAGGLGLNLTSADTVIFYDSDWNPTIDSQAMDRAHRIGQTKQVKVFRLVTRNTIEQKILERAKEKEEIQKLVVGNM</sequence>
<evidence type="ECO:0000259" key="18">
    <source>
        <dbReference type="PROSITE" id="PS51192"/>
    </source>
</evidence>
<dbReference type="Gene3D" id="3.40.50.300">
    <property type="entry name" value="P-loop containing nucleotide triphosphate hydrolases"/>
    <property type="match status" value="1"/>
</dbReference>
<dbReference type="OrthoDB" id="372624at2759"/>
<dbReference type="PROSITE" id="PS51413">
    <property type="entry name" value="DBINO"/>
    <property type="match status" value="1"/>
</dbReference>
<proteinExistence type="inferred from homology"/>
<dbReference type="InterPro" id="IPR027417">
    <property type="entry name" value="P-loop_NTPase"/>
</dbReference>
<dbReference type="EMBL" id="FM992695">
    <property type="protein sequence ID" value="CAX40029.1"/>
    <property type="molecule type" value="Genomic_DNA"/>
</dbReference>
<dbReference type="InterPro" id="IPR020838">
    <property type="entry name" value="DBINO"/>
</dbReference>
<evidence type="ECO:0000256" key="10">
    <source>
        <dbReference type="ARBA" id="ARBA00023159"/>
    </source>
</evidence>
<dbReference type="Pfam" id="PF13892">
    <property type="entry name" value="DBINO"/>
    <property type="match status" value="1"/>
</dbReference>
<evidence type="ECO:0000313" key="22">
    <source>
        <dbReference type="EMBL" id="CAX40029.1"/>
    </source>
</evidence>
<dbReference type="InterPro" id="IPR001650">
    <property type="entry name" value="Helicase_C-like"/>
</dbReference>
<feature type="compositionally biased region" description="Polar residues" evidence="17">
    <location>
        <begin position="35"/>
        <end position="49"/>
    </location>
</feature>
<feature type="region of interest" description="Disordered" evidence="17">
    <location>
        <begin position="225"/>
        <end position="396"/>
    </location>
</feature>
<dbReference type="FunFam" id="3.40.50.10810:FF:000022">
    <property type="entry name" value="Blast:Putative DNA helicase Ino80"/>
    <property type="match status" value="1"/>
</dbReference>
<evidence type="ECO:0000313" key="23">
    <source>
        <dbReference type="Proteomes" id="UP000002605"/>
    </source>
</evidence>
<dbReference type="SMART" id="SM00490">
    <property type="entry name" value="HELICc"/>
    <property type="match status" value="1"/>
</dbReference>
<keyword evidence="23" id="KW-1185">Reference proteome</keyword>
<dbReference type="InterPro" id="IPR038718">
    <property type="entry name" value="SNF2-like_sf"/>
</dbReference>
<dbReference type="PANTHER" id="PTHR45685:SF2">
    <property type="entry name" value="CHROMATIN-REMODELING ATPASE INO80"/>
    <property type="match status" value="1"/>
</dbReference>
<dbReference type="VEuPathDB" id="FungiDB:CD36_30090"/>
<evidence type="ECO:0000256" key="12">
    <source>
        <dbReference type="ARBA" id="ARBA00023204"/>
    </source>
</evidence>
<comment type="subcellular location">
    <subcellularLocation>
        <location evidence="1 15">Nucleus</location>
    </subcellularLocation>
</comment>
<dbReference type="GO" id="GO:0006338">
    <property type="term" value="P:chromatin remodeling"/>
    <property type="evidence" value="ECO:0007669"/>
    <property type="project" value="UniProtKB-UniRule"/>
</dbReference>
<feature type="compositionally biased region" description="Basic residues" evidence="17">
    <location>
        <begin position="236"/>
        <end position="252"/>
    </location>
</feature>
<dbReference type="FunFam" id="3.40.50.300:FF:003822">
    <property type="entry name" value="Chromatin-remodeling ATPase INO80"/>
    <property type="match status" value="1"/>
</dbReference>
<evidence type="ECO:0000256" key="13">
    <source>
        <dbReference type="ARBA" id="ARBA00023242"/>
    </source>
</evidence>
<dbReference type="InterPro" id="IPR014001">
    <property type="entry name" value="Helicase_ATP-bd"/>
</dbReference>
<feature type="domain" description="DBINO" evidence="20">
    <location>
        <begin position="420"/>
        <end position="545"/>
    </location>
</feature>
<feature type="domain" description="Helicase ATP-binding" evidence="18">
    <location>
        <begin position="666"/>
        <end position="838"/>
    </location>
</feature>
<dbReference type="GO" id="GO:0042393">
    <property type="term" value="F:histone binding"/>
    <property type="evidence" value="ECO:0007669"/>
    <property type="project" value="TreeGrafter"/>
</dbReference>
<evidence type="ECO:0000256" key="6">
    <source>
        <dbReference type="ARBA" id="ARBA00022801"/>
    </source>
</evidence>
<feature type="compositionally biased region" description="Basic and acidic residues" evidence="17">
    <location>
        <begin position="356"/>
        <end position="380"/>
    </location>
</feature>
<keyword evidence="4" id="KW-0547">Nucleotide-binding</keyword>
<keyword evidence="13" id="KW-0539">Nucleus</keyword>
<keyword evidence="12 15" id="KW-0234">DNA repair</keyword>
<accession>B9WLR7</accession>
<evidence type="ECO:0000256" key="16">
    <source>
        <dbReference type="SAM" id="Coils"/>
    </source>
</evidence>
<gene>
    <name evidence="21" type="ordered locus">Cd36_30090</name>
    <name evidence="22" type="ORF">CD36_30090</name>
</gene>
<dbReference type="GO" id="GO:0003677">
    <property type="term" value="F:DNA binding"/>
    <property type="evidence" value="ECO:0007669"/>
    <property type="project" value="UniProtKB-UniRule"/>
</dbReference>
<dbReference type="InterPro" id="IPR050520">
    <property type="entry name" value="INO80/SWR1_helicase"/>
</dbReference>
<keyword evidence="9 15" id="KW-0238">DNA-binding</keyword>
<keyword evidence="7 15" id="KW-0067">ATP-binding</keyword>
<dbReference type="SMART" id="SM00487">
    <property type="entry name" value="DEXDc"/>
    <property type="match status" value="1"/>
</dbReference>
<feature type="compositionally biased region" description="Basic and acidic residues" evidence="17">
    <location>
        <begin position="335"/>
        <end position="348"/>
    </location>
</feature>
<comment type="subunit">
    <text evidence="15">Component of the INO80 chromatin-remodeling complex.</text>
</comment>
<dbReference type="Gene3D" id="3.40.50.10810">
    <property type="entry name" value="Tandem AAA-ATPase domain"/>
    <property type="match status" value="1"/>
</dbReference>
<evidence type="ECO:0000259" key="20">
    <source>
        <dbReference type="PROSITE" id="PS51413"/>
    </source>
</evidence>
<dbReference type="RefSeq" id="XP_002422028.1">
    <property type="nucleotide sequence ID" value="XM_002421983.1"/>
</dbReference>
<evidence type="ECO:0000256" key="1">
    <source>
        <dbReference type="ARBA" id="ARBA00004123"/>
    </source>
</evidence>
<dbReference type="GeneID" id="8050142"/>
<dbReference type="Pfam" id="PF00176">
    <property type="entry name" value="SNF2-rel_dom"/>
    <property type="match status" value="1"/>
</dbReference>
<dbReference type="KEGG" id="cdu:CD36_30090"/>
<dbReference type="EC" id="3.6.4.-" evidence="15"/>
<feature type="compositionally biased region" description="Low complexity" evidence="17">
    <location>
        <begin position="23"/>
        <end position="34"/>
    </location>
</feature>
<dbReference type="PROSITE" id="PS51194">
    <property type="entry name" value="HELICASE_CTER"/>
    <property type="match status" value="1"/>
</dbReference>
<feature type="compositionally biased region" description="Low complexity" evidence="17">
    <location>
        <begin position="253"/>
        <end position="271"/>
    </location>
</feature>
<feature type="coiled-coil region" evidence="16">
    <location>
        <begin position="499"/>
        <end position="531"/>
    </location>
</feature>
<keyword evidence="10" id="KW-0010">Activator</keyword>
<feature type="region of interest" description="Disordered" evidence="17">
    <location>
        <begin position="82"/>
        <end position="109"/>
    </location>
</feature>
<dbReference type="InterPro" id="IPR000330">
    <property type="entry name" value="SNF2_N"/>
</dbReference>
<keyword evidence="22" id="KW-0347">Helicase</keyword>
<comment type="domain">
    <text evidence="15">The DBINO region is involved in binding to DNA.</text>
</comment>
<dbReference type="GO" id="GO:0031011">
    <property type="term" value="C:Ino80 complex"/>
    <property type="evidence" value="ECO:0007669"/>
    <property type="project" value="UniProtKB-UniRule"/>
</dbReference>
<evidence type="ECO:0000256" key="3">
    <source>
        <dbReference type="ARBA" id="ARBA00019805"/>
    </source>
</evidence>
<evidence type="ECO:0000256" key="7">
    <source>
        <dbReference type="ARBA" id="ARBA00022840"/>
    </source>
</evidence>
<evidence type="ECO:0000256" key="15">
    <source>
        <dbReference type="RuleBase" id="RU368001"/>
    </source>
</evidence>
<organism evidence="22 23">
    <name type="scientific">Candida dubliniensis (strain CD36 / ATCC MYA-646 / CBS 7987 / NCPF 3949 / NRRL Y-17841)</name>
    <name type="common">Yeast</name>
    <dbReference type="NCBI Taxonomy" id="573826"/>
    <lineage>
        <taxon>Eukaryota</taxon>
        <taxon>Fungi</taxon>
        <taxon>Dikarya</taxon>
        <taxon>Ascomycota</taxon>
        <taxon>Saccharomycotina</taxon>
        <taxon>Pichiomycetes</taxon>
        <taxon>Debaryomycetaceae</taxon>
        <taxon>Candida/Lodderomyces clade</taxon>
        <taxon>Candida</taxon>
    </lineage>
</organism>
<evidence type="ECO:0000256" key="2">
    <source>
        <dbReference type="ARBA" id="ARBA00007025"/>
    </source>
</evidence>
<feature type="compositionally biased region" description="Polar residues" evidence="17">
    <location>
        <begin position="278"/>
        <end position="290"/>
    </location>
</feature>
<evidence type="ECO:0000256" key="5">
    <source>
        <dbReference type="ARBA" id="ARBA00022763"/>
    </source>
</evidence>
<dbReference type="Pfam" id="PF00271">
    <property type="entry name" value="Helicase_C"/>
    <property type="match status" value="1"/>
</dbReference>